<gene>
    <name evidence="3" type="ORF">AA0117_g12907</name>
</gene>
<dbReference type="SUPFAM" id="SSF53335">
    <property type="entry name" value="S-adenosyl-L-methionine-dependent methyltransferases"/>
    <property type="match status" value="1"/>
</dbReference>
<dbReference type="Proteomes" id="UP000291422">
    <property type="component" value="Unassembled WGS sequence"/>
</dbReference>
<feature type="domain" description="Ribosomal RNA methyltransferase FtsJ" evidence="2">
    <location>
        <begin position="132"/>
        <end position="315"/>
    </location>
</feature>
<dbReference type="GO" id="GO:0008168">
    <property type="term" value="F:methyltransferase activity"/>
    <property type="evidence" value="ECO:0007669"/>
    <property type="project" value="InterPro"/>
</dbReference>
<proteinExistence type="predicted"/>
<comment type="caution">
    <text evidence="3">The sequence shown here is derived from an EMBL/GenBank/DDBJ whole genome shotgun (WGS) entry which is preliminary data.</text>
</comment>
<dbReference type="Pfam" id="PF01728">
    <property type="entry name" value="FtsJ"/>
    <property type="match status" value="1"/>
</dbReference>
<evidence type="ECO:0000313" key="3">
    <source>
        <dbReference type="EMBL" id="RYN62677.1"/>
    </source>
</evidence>
<dbReference type="VEuPathDB" id="FungiDB:CC77DRAFT_483046"/>
<dbReference type="InterPro" id="IPR029063">
    <property type="entry name" value="SAM-dependent_MTases_sf"/>
</dbReference>
<accession>A0A4Q4MY66</accession>
<evidence type="ECO:0000313" key="4">
    <source>
        <dbReference type="Proteomes" id="UP000291422"/>
    </source>
</evidence>
<sequence>MLEWHGDTSAVGTAMVLPTTVVEPDTMLDSKPENAASDDGRPKTSLDDSSTPCSNLIIKEYCLKHAAIFRELTDLRRRGWENPQGDDHFRVQRYRADNADESGKRIFYKMMCQIGDELDEMTSVLPSTSSLSRNPAILDLCMAPGGFTASVLKRNRDARVCGISLPVSQGGHKMILPNWREDPRVQVRFLDITMLAAEMDVTDIPVEHPDAKDFIFDRPFHGEAFDLVFCDGQVLRTHSRAEYRERREAWRLMTSQLVLALQRVKENGKLVVLLHKLEAWDTVYLLYTLRKFSSLQLFKPRRKHAIRSSFYVVAEQIKPESLWLQASVTAWKKEWYIATFGSDTEYRNNRSKFQVTVQDVLSDFGTELLELGQSVWEVQSAALRRSSFVM</sequence>
<name>A0A4Q4MY66_ALTAL</name>
<reference evidence="4" key="1">
    <citation type="journal article" date="2019" name="bioRxiv">
        <title>Genomics, evolutionary history and diagnostics of the Alternaria alternata species group including apple and Asian pear pathotypes.</title>
        <authorList>
            <person name="Armitage A.D."/>
            <person name="Cockerton H.M."/>
            <person name="Sreenivasaprasad S."/>
            <person name="Woodhall J.W."/>
            <person name="Lane C.R."/>
            <person name="Harrison R.J."/>
            <person name="Clarkson J.P."/>
        </authorList>
    </citation>
    <scope>NUCLEOTIDE SEQUENCE [LARGE SCALE GENOMIC DNA]</scope>
    <source>
        <strain evidence="4">FERA 1177</strain>
    </source>
</reference>
<dbReference type="Gene3D" id="3.40.50.150">
    <property type="entry name" value="Vaccinia Virus protein VP39"/>
    <property type="match status" value="1"/>
</dbReference>
<feature type="region of interest" description="Disordered" evidence="1">
    <location>
        <begin position="24"/>
        <end position="50"/>
    </location>
</feature>
<evidence type="ECO:0000259" key="2">
    <source>
        <dbReference type="Pfam" id="PF01728"/>
    </source>
</evidence>
<evidence type="ECO:0000256" key="1">
    <source>
        <dbReference type="SAM" id="MobiDB-lite"/>
    </source>
</evidence>
<organism evidence="3 4">
    <name type="scientific">Alternaria alternata</name>
    <name type="common">Alternaria rot fungus</name>
    <name type="synonym">Torula alternata</name>
    <dbReference type="NCBI Taxonomy" id="5599"/>
    <lineage>
        <taxon>Eukaryota</taxon>
        <taxon>Fungi</taxon>
        <taxon>Dikarya</taxon>
        <taxon>Ascomycota</taxon>
        <taxon>Pezizomycotina</taxon>
        <taxon>Dothideomycetes</taxon>
        <taxon>Pleosporomycetidae</taxon>
        <taxon>Pleosporales</taxon>
        <taxon>Pleosporineae</taxon>
        <taxon>Pleosporaceae</taxon>
        <taxon>Alternaria</taxon>
        <taxon>Alternaria sect. Alternaria</taxon>
        <taxon>Alternaria alternata complex</taxon>
    </lineage>
</organism>
<dbReference type="AlphaFoldDB" id="A0A4Q4MY66"/>
<dbReference type="InterPro" id="IPR002877">
    <property type="entry name" value="RNA_MeTrfase_FtsJ_dom"/>
</dbReference>
<dbReference type="GO" id="GO:0032259">
    <property type="term" value="P:methylation"/>
    <property type="evidence" value="ECO:0007669"/>
    <property type="project" value="InterPro"/>
</dbReference>
<protein>
    <recommendedName>
        <fullName evidence="2">Ribosomal RNA methyltransferase FtsJ domain-containing protein</fullName>
    </recommendedName>
</protein>
<dbReference type="EMBL" id="PDXD01000098">
    <property type="protein sequence ID" value="RYN62677.1"/>
    <property type="molecule type" value="Genomic_DNA"/>
</dbReference>
<feature type="compositionally biased region" description="Basic and acidic residues" evidence="1">
    <location>
        <begin position="28"/>
        <end position="46"/>
    </location>
</feature>